<protein>
    <recommendedName>
        <fullName evidence="5">Glucose-methanol-choline oxidoreductase N-terminal domain-containing protein</fullName>
    </recommendedName>
</protein>
<reference evidence="6" key="2">
    <citation type="journal article" name="Front. Microbiol.">
        <title>Degradative Capacity of Two Strains of Rhodonia placenta: From Phenotype to Genotype.</title>
        <authorList>
            <person name="Kolle M."/>
            <person name="Horta M.A.C."/>
            <person name="Nowrousian M."/>
            <person name="Ohm R.A."/>
            <person name="Benz J.P."/>
            <person name="Pilgard A."/>
        </authorList>
    </citation>
    <scope>NUCLEOTIDE SEQUENCE</scope>
    <source>
        <strain evidence="6">FPRL280</strain>
    </source>
</reference>
<dbReference type="PANTHER" id="PTHR11552:SF219">
    <property type="entry name" value="GLUCOSE-METHANOL-CHOLINE OXIDOREDUCTASE N-TERMINAL DOMAIN-CONTAINING PROTEIN"/>
    <property type="match status" value="1"/>
</dbReference>
<sequence>MLFDNVSTWFRAYPRQSVDELEDAYDYIVVGGGTAGCVLANRLSQDASVSVLVIERGGVNNGWISRIPFLSMQFVLGGLSTRIWKSVPQKGMNDRVFELAGGHSLGGASKVNVMLYTRGVPGEYNSWSQGGREGWSYDEIQPYFTRSETDLDQDRANPPSFHGVKGRTKQHFGAILHPVTRIDTQRDEKGGMTANGVYIQSTKANTTRLRLVRARKEVILSAGPIGSPQVLMLSGIGPDEQLKEHGIPIVKNLASVGRHLQDHIGIAVQYRVPLKDSLAKLQLQPWIILKELLLYILFGMGLFLAPFLELSIFVQTRLFDSKSRTVTQTPADEDAALPMNMPDIEVMPIAWSDAATSKSYTRDGGLGFLVIILRPTSTGTVRLASSDPLADPLVDPNYYATEHDRAVLRQGIRFTLRLHEQLVAQGYPAHPYLVPASESDEDIDAFVRAYSQTTYHYSSTCRMAPEVPGSSMGGVVDDRLRVHGVRGLRVADSSVFPRILSTHLAAATVAVAEKCSDMVKEDNASA</sequence>
<feature type="active site" description="Proton donor" evidence="3">
    <location>
        <position position="456"/>
    </location>
</feature>
<evidence type="ECO:0000313" key="6">
    <source>
        <dbReference type="EMBL" id="KAF9817242.1"/>
    </source>
</evidence>
<evidence type="ECO:0000259" key="5">
    <source>
        <dbReference type="PROSITE" id="PS00624"/>
    </source>
</evidence>
<dbReference type="Pfam" id="PF05199">
    <property type="entry name" value="GMC_oxred_C"/>
    <property type="match status" value="1"/>
</dbReference>
<dbReference type="InterPro" id="IPR012132">
    <property type="entry name" value="GMC_OxRdtase"/>
</dbReference>
<dbReference type="SUPFAM" id="SSF54373">
    <property type="entry name" value="FAD-linked reductases, C-terminal domain"/>
    <property type="match status" value="1"/>
</dbReference>
<keyword evidence="4" id="KW-0472">Membrane</keyword>
<organism evidence="6 7">
    <name type="scientific">Rhodonia placenta</name>
    <dbReference type="NCBI Taxonomy" id="104341"/>
    <lineage>
        <taxon>Eukaryota</taxon>
        <taxon>Fungi</taxon>
        <taxon>Dikarya</taxon>
        <taxon>Basidiomycota</taxon>
        <taxon>Agaricomycotina</taxon>
        <taxon>Agaricomycetes</taxon>
        <taxon>Polyporales</taxon>
        <taxon>Adustoporiaceae</taxon>
        <taxon>Rhodonia</taxon>
    </lineage>
</organism>
<dbReference type="PIRSF" id="PIRSF000137">
    <property type="entry name" value="Alcohol_oxidase"/>
    <property type="match status" value="1"/>
</dbReference>
<keyword evidence="4" id="KW-1133">Transmembrane helix</keyword>
<evidence type="ECO:0000256" key="1">
    <source>
        <dbReference type="ARBA" id="ARBA00001974"/>
    </source>
</evidence>
<evidence type="ECO:0000313" key="7">
    <source>
        <dbReference type="Proteomes" id="UP000639403"/>
    </source>
</evidence>
<evidence type="ECO:0000256" key="4">
    <source>
        <dbReference type="SAM" id="Phobius"/>
    </source>
</evidence>
<dbReference type="Gene3D" id="3.50.50.60">
    <property type="entry name" value="FAD/NAD(P)-binding domain"/>
    <property type="match status" value="2"/>
</dbReference>
<dbReference type="PANTHER" id="PTHR11552">
    <property type="entry name" value="GLUCOSE-METHANOL-CHOLINE GMC OXIDOREDUCTASE"/>
    <property type="match status" value="1"/>
</dbReference>
<proteinExistence type="inferred from homology"/>
<dbReference type="GO" id="GO:0016614">
    <property type="term" value="F:oxidoreductase activity, acting on CH-OH group of donors"/>
    <property type="evidence" value="ECO:0007669"/>
    <property type="project" value="InterPro"/>
</dbReference>
<comment type="cofactor">
    <cofactor evidence="1">
        <name>FAD</name>
        <dbReference type="ChEBI" id="CHEBI:57692"/>
    </cofactor>
</comment>
<evidence type="ECO:0000256" key="2">
    <source>
        <dbReference type="ARBA" id="ARBA00010790"/>
    </source>
</evidence>
<dbReference type="GO" id="GO:0050660">
    <property type="term" value="F:flavin adenine dinucleotide binding"/>
    <property type="evidence" value="ECO:0007669"/>
    <property type="project" value="InterPro"/>
</dbReference>
<dbReference type="Proteomes" id="UP000639403">
    <property type="component" value="Unassembled WGS sequence"/>
</dbReference>
<accession>A0A8H7P5R2</accession>
<dbReference type="EMBL" id="JADOXO010000046">
    <property type="protein sequence ID" value="KAF9817242.1"/>
    <property type="molecule type" value="Genomic_DNA"/>
</dbReference>
<keyword evidence="4" id="KW-0812">Transmembrane</keyword>
<dbReference type="SUPFAM" id="SSF51905">
    <property type="entry name" value="FAD/NAD(P)-binding domain"/>
    <property type="match status" value="1"/>
</dbReference>
<dbReference type="PROSITE" id="PS00624">
    <property type="entry name" value="GMC_OXRED_2"/>
    <property type="match status" value="1"/>
</dbReference>
<dbReference type="InterPro" id="IPR036188">
    <property type="entry name" value="FAD/NAD-bd_sf"/>
</dbReference>
<name>A0A8H7P5R2_9APHY</name>
<feature type="domain" description="Glucose-methanol-choline oxidoreductase N-terminal" evidence="5">
    <location>
        <begin position="223"/>
        <end position="237"/>
    </location>
</feature>
<dbReference type="AlphaFoldDB" id="A0A8H7P5R2"/>
<feature type="active site" description="Proton acceptor" evidence="3">
    <location>
        <position position="503"/>
    </location>
</feature>
<comment type="similarity">
    <text evidence="2">Belongs to the GMC oxidoreductase family.</text>
</comment>
<evidence type="ECO:0000256" key="3">
    <source>
        <dbReference type="PIRSR" id="PIRSR000137-1"/>
    </source>
</evidence>
<comment type="caution">
    <text evidence="6">The sequence shown here is derived from an EMBL/GenBank/DDBJ whole genome shotgun (WGS) entry which is preliminary data.</text>
</comment>
<feature type="transmembrane region" description="Helical" evidence="4">
    <location>
        <begin position="292"/>
        <end position="314"/>
    </location>
</feature>
<gene>
    <name evidence="6" type="ORF">IEO21_03606</name>
</gene>
<reference evidence="6" key="1">
    <citation type="submission" date="2020-11" db="EMBL/GenBank/DDBJ databases">
        <authorList>
            <person name="Koelle M."/>
            <person name="Horta M.A.C."/>
            <person name="Nowrousian M."/>
            <person name="Ohm R.A."/>
            <person name="Benz P."/>
            <person name="Pilgard A."/>
        </authorList>
    </citation>
    <scope>NUCLEOTIDE SEQUENCE</scope>
    <source>
        <strain evidence="6">FPRL280</strain>
    </source>
</reference>
<dbReference type="Pfam" id="PF00732">
    <property type="entry name" value="GMC_oxred_N"/>
    <property type="match status" value="2"/>
</dbReference>
<dbReference type="Gene3D" id="3.30.560.10">
    <property type="entry name" value="Glucose Oxidase, domain 3"/>
    <property type="match status" value="2"/>
</dbReference>
<dbReference type="InterPro" id="IPR007867">
    <property type="entry name" value="GMC_OxRtase_C"/>
</dbReference>
<dbReference type="InterPro" id="IPR000172">
    <property type="entry name" value="GMC_OxRdtase_N"/>
</dbReference>